<reference evidence="1" key="1">
    <citation type="submission" date="2022-11" db="EMBL/GenBank/DDBJ databases">
        <title>Genome Sequence of Boeremia exigua.</title>
        <authorList>
            <person name="Buettner E."/>
        </authorList>
    </citation>
    <scope>NUCLEOTIDE SEQUENCE</scope>
    <source>
        <strain evidence="1">CU02</strain>
    </source>
</reference>
<evidence type="ECO:0000313" key="2">
    <source>
        <dbReference type="Proteomes" id="UP001153331"/>
    </source>
</evidence>
<gene>
    <name evidence="1" type="ORF">OPT61_g6631</name>
</gene>
<dbReference type="EMBL" id="JAPHNI010000487">
    <property type="protein sequence ID" value="KAJ8110567.1"/>
    <property type="molecule type" value="Genomic_DNA"/>
</dbReference>
<accession>A0ACC2I5F0</accession>
<evidence type="ECO:0000313" key="1">
    <source>
        <dbReference type="EMBL" id="KAJ8110567.1"/>
    </source>
</evidence>
<dbReference type="Proteomes" id="UP001153331">
    <property type="component" value="Unassembled WGS sequence"/>
</dbReference>
<name>A0ACC2I5F0_9PLEO</name>
<proteinExistence type="predicted"/>
<sequence>MSNNASNPSLSRISGTGSGSTWGAPAQAIQSKNSTSASSSSQKTTYHDPGAFSDDDLFIVEESVARAQPSKTLDPAARKFVPGGVSLASQTGKRSLRNRIGPAGRDTAGRAPLGRAKDGSCDWDPKGALKMAWLPRLTSCLHRELSSSTPSRRARNTPSKHFIHDPTHLVSTALLSIPHTNPAVRCDIENKIIYTKNAVLQVSIVSGGGSGHEPSFASFVGPGLLSGAVAGTIFASPSAEQVRRCILHRVSKEKGVLVVVMNYTGDVLNFGMAVEKARAAGIEVDMVVVGDDAGVGRTRGGKVGRRGIAGTVLVHKIAGALAASGASLKDVTRVAQIVADNTVSIGSSLSHVHVPGRREPEEDELKDGEVEIGMGIHNEAGSERKATDLPGLVKTMLEHCLSTADQDRSFSSINEKDEVVLLVNNLGGVSPLELGGITNEVVEQLAGTFRIKPVRILSGTFMTSLNGLGFSISLLKVAGLQLDGGPSLLELLDAPAEASGWSAAISSDTWQKRGQTAAEEKHADAEEIQPSTLRVDPAQSQSALKTALERVISVEPDVTKFDTIVGDGDCGIGLKRGAESILKMLSTAKSTDDVLILLNNIIQVVEVSMDGTSGAIYAIFLNALAHGLRQNAPSSPGPATPEIWAKALDSSLKALGKYTPAKPGDRTLMDALYPFVQTLSKTGSVDEAAAAAKNGAQGTKGMKASLGRTVYVGGQGFQEVPDPGAHGLAELLLGLSEGLKK</sequence>
<protein>
    <submittedName>
        <fullName evidence="1">Uncharacterized protein</fullName>
    </submittedName>
</protein>
<organism evidence="1 2">
    <name type="scientific">Boeremia exigua</name>
    <dbReference type="NCBI Taxonomy" id="749465"/>
    <lineage>
        <taxon>Eukaryota</taxon>
        <taxon>Fungi</taxon>
        <taxon>Dikarya</taxon>
        <taxon>Ascomycota</taxon>
        <taxon>Pezizomycotina</taxon>
        <taxon>Dothideomycetes</taxon>
        <taxon>Pleosporomycetidae</taxon>
        <taxon>Pleosporales</taxon>
        <taxon>Pleosporineae</taxon>
        <taxon>Didymellaceae</taxon>
        <taxon>Boeremia</taxon>
    </lineage>
</organism>
<comment type="caution">
    <text evidence="1">The sequence shown here is derived from an EMBL/GenBank/DDBJ whole genome shotgun (WGS) entry which is preliminary data.</text>
</comment>
<keyword evidence="2" id="KW-1185">Reference proteome</keyword>